<dbReference type="Proteomes" id="UP001417504">
    <property type="component" value="Unassembled WGS sequence"/>
</dbReference>
<proteinExistence type="predicted"/>
<comment type="caution">
    <text evidence="1">The sequence shown here is derived from an EMBL/GenBank/DDBJ whole genome shotgun (WGS) entry which is preliminary data.</text>
</comment>
<accession>A0AAP0JDA7</accession>
<dbReference type="AlphaFoldDB" id="A0AAP0JDA7"/>
<sequence length="165" mass="18707">MANECISPFSIYFEYFIRERIIPIPDNCLPNRCQVLVYPKAVLQTNPINPDLKGEKVRKQIPNGSSSFHRVKILLYIENKAAIPNRSISFSHVKILHFIDLMLVCICRVSTIYDVLTNVLRRDGASHGAVYRWRCSREHCVLPIGVIDWCQLAGAVKAAGANSEH</sequence>
<dbReference type="EMBL" id="JBBNAE010000004">
    <property type="protein sequence ID" value="KAK9130833.1"/>
    <property type="molecule type" value="Genomic_DNA"/>
</dbReference>
<keyword evidence="2" id="KW-1185">Reference proteome</keyword>
<protein>
    <submittedName>
        <fullName evidence="1">Uncharacterized protein</fullName>
    </submittedName>
</protein>
<evidence type="ECO:0000313" key="2">
    <source>
        <dbReference type="Proteomes" id="UP001417504"/>
    </source>
</evidence>
<reference evidence="1 2" key="1">
    <citation type="submission" date="2024-01" db="EMBL/GenBank/DDBJ databases">
        <title>Genome assemblies of Stephania.</title>
        <authorList>
            <person name="Yang L."/>
        </authorList>
    </citation>
    <scope>NUCLEOTIDE SEQUENCE [LARGE SCALE GENOMIC DNA]</scope>
    <source>
        <strain evidence="1">QJT</strain>
        <tissue evidence="1">Leaf</tissue>
    </source>
</reference>
<evidence type="ECO:0000313" key="1">
    <source>
        <dbReference type="EMBL" id="KAK9130833.1"/>
    </source>
</evidence>
<dbReference type="InterPro" id="IPR010325">
    <property type="entry name" value="Rhamnogal_lyase"/>
</dbReference>
<organism evidence="1 2">
    <name type="scientific">Stephania japonica</name>
    <dbReference type="NCBI Taxonomy" id="461633"/>
    <lineage>
        <taxon>Eukaryota</taxon>
        <taxon>Viridiplantae</taxon>
        <taxon>Streptophyta</taxon>
        <taxon>Embryophyta</taxon>
        <taxon>Tracheophyta</taxon>
        <taxon>Spermatophyta</taxon>
        <taxon>Magnoliopsida</taxon>
        <taxon>Ranunculales</taxon>
        <taxon>Menispermaceae</taxon>
        <taxon>Menispermoideae</taxon>
        <taxon>Cissampelideae</taxon>
        <taxon>Stephania</taxon>
    </lineage>
</organism>
<gene>
    <name evidence="1" type="ORF">Sjap_011320</name>
</gene>
<dbReference type="Pfam" id="PF06045">
    <property type="entry name" value="Rhamnogal_lyase"/>
    <property type="match status" value="1"/>
</dbReference>
<name>A0AAP0JDA7_9MAGN</name>